<proteinExistence type="predicted"/>
<evidence type="ECO:0000256" key="2">
    <source>
        <dbReference type="SAM" id="Phobius"/>
    </source>
</evidence>
<dbReference type="RefSeq" id="XP_033459447.1">
    <property type="nucleotide sequence ID" value="XM_033606493.1"/>
</dbReference>
<reference evidence="4" key="1">
    <citation type="submission" date="2020-01" db="EMBL/GenBank/DDBJ databases">
        <authorList>
            <consortium name="DOE Joint Genome Institute"/>
            <person name="Haridas S."/>
            <person name="Albert R."/>
            <person name="Binder M."/>
            <person name="Bloem J."/>
            <person name="Labutti K."/>
            <person name="Salamov A."/>
            <person name="Andreopoulos B."/>
            <person name="Baker S.E."/>
            <person name="Barry K."/>
            <person name="Bills G."/>
            <person name="Bluhm B.H."/>
            <person name="Cannon C."/>
            <person name="Castanera R."/>
            <person name="Culley D.E."/>
            <person name="Daum C."/>
            <person name="Ezra D."/>
            <person name="Gonzalez J.B."/>
            <person name="Henrissat B."/>
            <person name="Kuo A."/>
            <person name="Liang C."/>
            <person name="Lipzen A."/>
            <person name="Lutzoni F."/>
            <person name="Magnuson J."/>
            <person name="Mondo S."/>
            <person name="Nolan M."/>
            <person name="Ohm R."/>
            <person name="Pangilinan J."/>
            <person name="Park H.-J."/>
            <person name="Ramirez L."/>
            <person name="Alfaro M."/>
            <person name="Sun H."/>
            <person name="Tritt A."/>
            <person name="Yoshinaga Y."/>
            <person name="Zwiers L.-H."/>
            <person name="Turgeon B.G."/>
            <person name="Goodwin S.B."/>
            <person name="Spatafora J.W."/>
            <person name="Crous P.W."/>
            <person name="Grigoriev I.V."/>
        </authorList>
    </citation>
    <scope>NUCLEOTIDE SEQUENCE</scope>
    <source>
        <strain evidence="4">CBS 342.82</strain>
    </source>
</reference>
<evidence type="ECO:0000313" key="4">
    <source>
        <dbReference type="RefSeq" id="XP_033459447.1"/>
    </source>
</evidence>
<evidence type="ECO:0000256" key="1">
    <source>
        <dbReference type="SAM" id="MobiDB-lite"/>
    </source>
</evidence>
<dbReference type="Proteomes" id="UP000504637">
    <property type="component" value="Unplaced"/>
</dbReference>
<feature type="compositionally biased region" description="Polar residues" evidence="1">
    <location>
        <begin position="303"/>
        <end position="317"/>
    </location>
</feature>
<keyword evidence="3" id="KW-1185">Reference proteome</keyword>
<reference evidence="4" key="3">
    <citation type="submission" date="2025-08" db="UniProtKB">
        <authorList>
            <consortium name="RefSeq"/>
        </authorList>
    </citation>
    <scope>IDENTIFICATION</scope>
    <source>
        <strain evidence="4">CBS 342.82</strain>
    </source>
</reference>
<dbReference type="AlphaFoldDB" id="A0A6J3M307"/>
<dbReference type="OrthoDB" id="5393404at2759"/>
<keyword evidence="2" id="KW-0472">Membrane</keyword>
<keyword evidence="2" id="KW-0812">Transmembrane</keyword>
<feature type="region of interest" description="Disordered" evidence="1">
    <location>
        <begin position="235"/>
        <end position="270"/>
    </location>
</feature>
<organism evidence="4">
    <name type="scientific">Dissoconium aciculare CBS 342.82</name>
    <dbReference type="NCBI Taxonomy" id="1314786"/>
    <lineage>
        <taxon>Eukaryota</taxon>
        <taxon>Fungi</taxon>
        <taxon>Dikarya</taxon>
        <taxon>Ascomycota</taxon>
        <taxon>Pezizomycotina</taxon>
        <taxon>Dothideomycetes</taxon>
        <taxon>Dothideomycetidae</taxon>
        <taxon>Mycosphaerellales</taxon>
        <taxon>Dissoconiaceae</taxon>
        <taxon>Dissoconium</taxon>
    </lineage>
</organism>
<gene>
    <name evidence="4" type="ORF">K489DRAFT_389272</name>
</gene>
<feature type="transmembrane region" description="Helical" evidence="2">
    <location>
        <begin position="44"/>
        <end position="67"/>
    </location>
</feature>
<sequence>MAPVPEILTVLFKRMVTNEAHNHPTPTHVGGSGSVSPDSISNPAIFALFAFVGVGMIVASLWFFFWAKNGGFQWKQNDWEEYKSTVLRRKGPDGRTLSNATKSTKLGNGTIVGTQHYAWEKEMARSVVGRDEKGRKGILGRRGWGGTHSVFYDDGYMTESFATRTVVTDEMSELRSDADTEEREKHTKRYRDRDVQQYKKERPARVGGLNRVADGSHFDYTNSERSDIMTETVISDSSTHPMLEKPSAQEIQARKDKERAERKARDEVARMERRWKREAEEAAAMLARENQRPAPTLSRKSALPSSSRPISNKQHGTANYREASPRKRDFSYQDGPESEILSTSYTESVTTASDRAPPSYYDRYRPNGAMAAAAAAATRYPPSASDRSARHSSPKKKPNGGGGGYRRGGNDSDLD</sequence>
<feature type="region of interest" description="Disordered" evidence="1">
    <location>
        <begin position="286"/>
        <end position="415"/>
    </location>
</feature>
<reference evidence="4" key="2">
    <citation type="submission" date="2020-04" db="EMBL/GenBank/DDBJ databases">
        <authorList>
            <consortium name="NCBI Genome Project"/>
        </authorList>
    </citation>
    <scope>NUCLEOTIDE SEQUENCE</scope>
    <source>
        <strain evidence="4">CBS 342.82</strain>
    </source>
</reference>
<protein>
    <submittedName>
        <fullName evidence="4">Uncharacterized protein</fullName>
    </submittedName>
</protein>
<feature type="region of interest" description="Disordered" evidence="1">
    <location>
        <begin position="172"/>
        <end position="204"/>
    </location>
</feature>
<keyword evidence="2" id="KW-1133">Transmembrane helix</keyword>
<accession>A0A6J3M307</accession>
<feature type="compositionally biased region" description="Polar residues" evidence="1">
    <location>
        <begin position="340"/>
        <end position="353"/>
    </location>
</feature>
<evidence type="ECO:0000313" key="3">
    <source>
        <dbReference type="Proteomes" id="UP000504637"/>
    </source>
</evidence>
<feature type="compositionally biased region" description="Basic and acidic residues" evidence="1">
    <location>
        <begin position="252"/>
        <end position="270"/>
    </location>
</feature>
<name>A0A6J3M307_9PEZI</name>
<dbReference type="GeneID" id="54364293"/>